<name>A0AAW1MTG1_SAPOF</name>
<keyword evidence="2" id="KW-0479">Metal-binding</keyword>
<dbReference type="InterPro" id="IPR036397">
    <property type="entry name" value="RNaseH_sf"/>
</dbReference>
<dbReference type="InterPro" id="IPR036875">
    <property type="entry name" value="Znf_CCHC_sf"/>
</dbReference>
<evidence type="ECO:0000256" key="5">
    <source>
        <dbReference type="SAM" id="MobiDB-lite"/>
    </source>
</evidence>
<dbReference type="InterPro" id="IPR039537">
    <property type="entry name" value="Retrotran_Ty1/copia-like"/>
</dbReference>
<dbReference type="Pfam" id="PF07727">
    <property type="entry name" value="RVT_2"/>
    <property type="match status" value="1"/>
</dbReference>
<evidence type="ECO:0000256" key="2">
    <source>
        <dbReference type="ARBA" id="ARBA00022723"/>
    </source>
</evidence>
<keyword evidence="3" id="KW-0378">Hydrolase</keyword>
<keyword evidence="4" id="KW-0862">Zinc</keyword>
<evidence type="ECO:0000259" key="6">
    <source>
        <dbReference type="PROSITE" id="PS50158"/>
    </source>
</evidence>
<evidence type="ECO:0000256" key="1">
    <source>
        <dbReference type="ARBA" id="ARBA00022670"/>
    </source>
</evidence>
<comment type="caution">
    <text evidence="8">The sequence shown here is derived from an EMBL/GenBank/DDBJ whole genome shotgun (WGS) entry which is preliminary data.</text>
</comment>
<dbReference type="SUPFAM" id="SSF57756">
    <property type="entry name" value="Retrovirus zinc finger-like domains"/>
    <property type="match status" value="1"/>
</dbReference>
<accession>A0AAW1MTG1</accession>
<dbReference type="InterPro" id="IPR012337">
    <property type="entry name" value="RNaseH-like_sf"/>
</dbReference>
<dbReference type="InterPro" id="IPR054722">
    <property type="entry name" value="PolX-like_BBD"/>
</dbReference>
<dbReference type="Proteomes" id="UP001443914">
    <property type="component" value="Unassembled WGS sequence"/>
</dbReference>
<evidence type="ECO:0000256" key="4">
    <source>
        <dbReference type="PROSITE-ProRule" id="PRU00047"/>
    </source>
</evidence>
<keyword evidence="4" id="KW-0863">Zinc-finger</keyword>
<dbReference type="Gene3D" id="3.30.420.10">
    <property type="entry name" value="Ribonuclease H-like superfamily/Ribonuclease H"/>
    <property type="match status" value="1"/>
</dbReference>
<organism evidence="8 9">
    <name type="scientific">Saponaria officinalis</name>
    <name type="common">Common soapwort</name>
    <name type="synonym">Lychnis saponaria</name>
    <dbReference type="NCBI Taxonomy" id="3572"/>
    <lineage>
        <taxon>Eukaryota</taxon>
        <taxon>Viridiplantae</taxon>
        <taxon>Streptophyta</taxon>
        <taxon>Embryophyta</taxon>
        <taxon>Tracheophyta</taxon>
        <taxon>Spermatophyta</taxon>
        <taxon>Magnoliopsida</taxon>
        <taxon>eudicotyledons</taxon>
        <taxon>Gunneridae</taxon>
        <taxon>Pentapetalae</taxon>
        <taxon>Caryophyllales</taxon>
        <taxon>Caryophyllaceae</taxon>
        <taxon>Caryophylleae</taxon>
        <taxon>Saponaria</taxon>
    </lineage>
</organism>
<dbReference type="SMART" id="SM00343">
    <property type="entry name" value="ZnF_C2HC"/>
    <property type="match status" value="1"/>
</dbReference>
<dbReference type="GO" id="GO:0008233">
    <property type="term" value="F:peptidase activity"/>
    <property type="evidence" value="ECO:0007669"/>
    <property type="project" value="UniProtKB-KW"/>
</dbReference>
<reference evidence="8" key="1">
    <citation type="submission" date="2024-03" db="EMBL/GenBank/DDBJ databases">
        <title>WGS assembly of Saponaria officinalis var. Norfolk2.</title>
        <authorList>
            <person name="Jenkins J."/>
            <person name="Shu S."/>
            <person name="Grimwood J."/>
            <person name="Barry K."/>
            <person name="Goodstein D."/>
            <person name="Schmutz J."/>
            <person name="Leebens-Mack J."/>
            <person name="Osbourn A."/>
        </authorList>
    </citation>
    <scope>NUCLEOTIDE SEQUENCE [LARGE SCALE GENOMIC DNA]</scope>
    <source>
        <strain evidence="8">JIC</strain>
    </source>
</reference>
<gene>
    <name evidence="8" type="ORF">RND81_02G122000</name>
</gene>
<feature type="domain" description="Integrase catalytic" evidence="7">
    <location>
        <begin position="412"/>
        <end position="523"/>
    </location>
</feature>
<keyword evidence="1" id="KW-0645">Protease</keyword>
<dbReference type="GO" id="GO:0003676">
    <property type="term" value="F:nucleic acid binding"/>
    <property type="evidence" value="ECO:0007669"/>
    <property type="project" value="InterPro"/>
</dbReference>
<feature type="domain" description="CCHC-type" evidence="6">
    <location>
        <begin position="214"/>
        <end position="228"/>
    </location>
</feature>
<dbReference type="SUPFAM" id="SSF53098">
    <property type="entry name" value="Ribonuclease H-like"/>
    <property type="match status" value="1"/>
</dbReference>
<dbReference type="CDD" id="cd09272">
    <property type="entry name" value="RNase_HI_RT_Ty1"/>
    <property type="match status" value="1"/>
</dbReference>
<proteinExistence type="predicted"/>
<dbReference type="InterPro" id="IPR001878">
    <property type="entry name" value="Znf_CCHC"/>
</dbReference>
<dbReference type="Pfam" id="PF00098">
    <property type="entry name" value="zf-CCHC"/>
    <property type="match status" value="1"/>
</dbReference>
<evidence type="ECO:0008006" key="10">
    <source>
        <dbReference type="Google" id="ProtNLM"/>
    </source>
</evidence>
<dbReference type="Gene3D" id="4.10.60.10">
    <property type="entry name" value="Zinc finger, CCHC-type"/>
    <property type="match status" value="1"/>
</dbReference>
<dbReference type="Pfam" id="PF22936">
    <property type="entry name" value="Pol_BBD"/>
    <property type="match status" value="1"/>
</dbReference>
<dbReference type="Pfam" id="PF14223">
    <property type="entry name" value="Retrotran_gag_2"/>
    <property type="match status" value="1"/>
</dbReference>
<dbReference type="InterPro" id="IPR013103">
    <property type="entry name" value="RVT_2"/>
</dbReference>
<evidence type="ECO:0000256" key="3">
    <source>
        <dbReference type="ARBA" id="ARBA00022801"/>
    </source>
</evidence>
<dbReference type="InterPro" id="IPR025724">
    <property type="entry name" value="GAG-pre-integrase_dom"/>
</dbReference>
<dbReference type="PANTHER" id="PTHR42648">
    <property type="entry name" value="TRANSPOSASE, PUTATIVE-RELATED"/>
    <property type="match status" value="1"/>
</dbReference>
<feature type="region of interest" description="Disordered" evidence="5">
    <location>
        <begin position="181"/>
        <end position="205"/>
    </location>
</feature>
<sequence length="962" mass="110117">MALDIAILTDEEPSAIKEDSSEAEKNRYEAWERSNRLSLNLMRMTMAENIKPSMPKTEKSREFMQKVKECSQSELADKSIVGSLMSQLTTKKFDWSQPIHDHVTHMSNLTSKLKTLGMDVSETFLVQFIMNSFPFEFGQFQVNYNTIKDKWNFQELKAMLIHEEGRLKKMRDQVVHLVGHDGASSSKTKPSLKGKKKGKSFFKGPESQIHKEKKCFFCKKVGHFKRDCLKRKAWFEKKGKHYSFGYSSIQPIRGAEQYLSMGNMMKARIEGIGTYRLILDTGCHIDLIDYLYIPDCARNLVSLSRLDNLGIKRSALNENSAYLWHQRLIHISKERLMRLVKNKILPQLDFSDLGVCVDFIKGKQTKHTVKKPATRSSQLLEIIHTDICGPFDAPWGGEKYFITFIDDFSRVKIVRSDRGGEFYGRFTENGQCPGPFAKLLESRGICAQYTMHSTPQQNGVAERRNRTLIEMVRSMFIENGQTSGSGEPRNVDIKEIQVEVPSPVVAPVPIITSGPSDTIEQNNDVQIPQVENIIDEPVTIQENNIVPQQKLRRSIRERRPAISNDFVVYSVESECDLSMNEDPMKSMDDNKVWDLVILPKGSKTVGSKWVYKTKRDSKGNIEKYKARLVSKGFTQKDGIEYKETFSPISKKDSLRIVLALVAHYDLELHQMDLRKSIYGLKHASRQWYLKFNDTITSYGFLEITVDRCIYIKISGSIFKYLSKNFEMKDMGEASYVIGIEIIRDRSRGTLGLSQKTYINKVLERYRMDKCSVGIKAAKKVLRYLQGTKELMFTYRRSDHLEVIGYSDSDYAGCVDSIKSTFGYVFLLADGAVSWKIGKQTVIATSTIEAEFVVCFEATIHALWLRNFISGLGIVDSISKPLRIYCDNFAAIFFSKNDKYSKGAKHMKLKFLSVKEEVQKQRVSFEHIRTDMMIADPLTKGLPPKAFIGHVERMSVLEKVLLL</sequence>
<dbReference type="PANTHER" id="PTHR42648:SF28">
    <property type="entry name" value="TRANSPOSON-ENCODED PROTEIN WITH RIBONUCLEASE H-LIKE AND RETROVIRUS ZINC FINGER-LIKE DOMAINS"/>
    <property type="match status" value="1"/>
</dbReference>
<evidence type="ECO:0000313" key="9">
    <source>
        <dbReference type="Proteomes" id="UP001443914"/>
    </source>
</evidence>
<evidence type="ECO:0000259" key="7">
    <source>
        <dbReference type="PROSITE" id="PS50994"/>
    </source>
</evidence>
<dbReference type="Pfam" id="PF13976">
    <property type="entry name" value="gag_pre-integrs"/>
    <property type="match status" value="1"/>
</dbReference>
<dbReference type="PROSITE" id="PS50158">
    <property type="entry name" value="ZF_CCHC"/>
    <property type="match status" value="1"/>
</dbReference>
<dbReference type="GO" id="GO:0015074">
    <property type="term" value="P:DNA integration"/>
    <property type="evidence" value="ECO:0007669"/>
    <property type="project" value="InterPro"/>
</dbReference>
<dbReference type="EMBL" id="JBDFQZ010000002">
    <property type="protein sequence ID" value="KAK9749378.1"/>
    <property type="molecule type" value="Genomic_DNA"/>
</dbReference>
<dbReference type="GO" id="GO:0006508">
    <property type="term" value="P:proteolysis"/>
    <property type="evidence" value="ECO:0007669"/>
    <property type="project" value="UniProtKB-KW"/>
</dbReference>
<protein>
    <recommendedName>
        <fullName evidence="10">Retrovirus-related Pol polyprotein from transposon TNT 1-94</fullName>
    </recommendedName>
</protein>
<dbReference type="InterPro" id="IPR001584">
    <property type="entry name" value="Integrase_cat-core"/>
</dbReference>
<feature type="compositionally biased region" description="Basic residues" evidence="5">
    <location>
        <begin position="190"/>
        <end position="200"/>
    </location>
</feature>
<dbReference type="AlphaFoldDB" id="A0AAW1MTG1"/>
<evidence type="ECO:0000313" key="8">
    <source>
        <dbReference type="EMBL" id="KAK9749378.1"/>
    </source>
</evidence>
<dbReference type="PROSITE" id="PS50994">
    <property type="entry name" value="INTEGRASE"/>
    <property type="match status" value="1"/>
</dbReference>
<dbReference type="GO" id="GO:0008270">
    <property type="term" value="F:zinc ion binding"/>
    <property type="evidence" value="ECO:0007669"/>
    <property type="project" value="UniProtKB-KW"/>
</dbReference>
<keyword evidence="9" id="KW-1185">Reference proteome</keyword>